<reference evidence="3 4" key="1">
    <citation type="submission" date="2019-01" db="EMBL/GenBank/DDBJ databases">
        <title>Blautia sp. nov. KGMB01111 isolated human feces.</title>
        <authorList>
            <person name="Park J.-E."/>
            <person name="Kim J.-S."/>
            <person name="Park S.-H."/>
        </authorList>
    </citation>
    <scope>NUCLEOTIDE SEQUENCE [LARGE SCALE GENOMIC DNA]</scope>
    <source>
        <strain evidence="3 4">KGMB01111</strain>
    </source>
</reference>
<dbReference type="PANTHER" id="PTHR36834">
    <property type="entry name" value="MEMBRANE PROTEIN-RELATED"/>
    <property type="match status" value="1"/>
</dbReference>
<dbReference type="AlphaFoldDB" id="A0A4Q1RJ21"/>
<comment type="caution">
    <text evidence="3">The sequence shown here is derived from an EMBL/GenBank/DDBJ whole genome shotgun (WGS) entry which is preliminary data.</text>
</comment>
<dbReference type="InterPro" id="IPR006976">
    <property type="entry name" value="VanZ-like"/>
</dbReference>
<feature type="transmembrane region" description="Helical" evidence="1">
    <location>
        <begin position="12"/>
        <end position="30"/>
    </location>
</feature>
<name>A0A4Q1RJ21_9FIRM</name>
<dbReference type="OrthoDB" id="9805025at2"/>
<keyword evidence="4" id="KW-1185">Reference proteome</keyword>
<gene>
    <name evidence="3" type="ORF">ETP43_10545</name>
</gene>
<proteinExistence type="predicted"/>
<organism evidence="3 4">
    <name type="scientific">Blautia faecicola</name>
    <dbReference type="NCBI Taxonomy" id="2509240"/>
    <lineage>
        <taxon>Bacteria</taxon>
        <taxon>Bacillati</taxon>
        <taxon>Bacillota</taxon>
        <taxon>Clostridia</taxon>
        <taxon>Lachnospirales</taxon>
        <taxon>Lachnospiraceae</taxon>
        <taxon>Blautia</taxon>
    </lineage>
</organism>
<feature type="transmembrane region" description="Helical" evidence="1">
    <location>
        <begin position="128"/>
        <end position="148"/>
    </location>
</feature>
<feature type="transmembrane region" description="Helical" evidence="1">
    <location>
        <begin position="97"/>
        <end position="116"/>
    </location>
</feature>
<dbReference type="EMBL" id="SDKC01000001">
    <property type="protein sequence ID" value="RXS75608.1"/>
    <property type="molecule type" value="Genomic_DNA"/>
</dbReference>
<keyword evidence="1" id="KW-0812">Transmembrane</keyword>
<feature type="transmembrane region" description="Helical" evidence="1">
    <location>
        <begin position="66"/>
        <end position="90"/>
    </location>
</feature>
<feature type="domain" description="VanZ-like" evidence="2">
    <location>
        <begin position="17"/>
        <end position="145"/>
    </location>
</feature>
<accession>A0A4Q1RJ21</accession>
<keyword evidence="1" id="KW-1133">Transmembrane helix</keyword>
<dbReference type="PANTHER" id="PTHR36834:SF1">
    <property type="entry name" value="INTEGRAL MEMBRANE PROTEIN"/>
    <property type="match status" value="1"/>
</dbReference>
<dbReference type="RefSeq" id="WP_106493348.1">
    <property type="nucleotide sequence ID" value="NZ_DAWBJR010000005.1"/>
</dbReference>
<evidence type="ECO:0000256" key="1">
    <source>
        <dbReference type="SAM" id="Phobius"/>
    </source>
</evidence>
<dbReference type="Proteomes" id="UP000290106">
    <property type="component" value="Unassembled WGS sequence"/>
</dbReference>
<keyword evidence="1" id="KW-0472">Membrane</keyword>
<protein>
    <submittedName>
        <fullName evidence="3">VanZ family protein</fullName>
    </submittedName>
</protein>
<evidence type="ECO:0000313" key="3">
    <source>
        <dbReference type="EMBL" id="RXS75608.1"/>
    </source>
</evidence>
<evidence type="ECO:0000259" key="2">
    <source>
        <dbReference type="Pfam" id="PF04892"/>
    </source>
</evidence>
<sequence>MKKETKNRIRIISWILFVIYIGLLVYFLFLSEEYGRTSFDQRIYRYNLTPFQEIKRFWIYRHRVGFWVAFLNLAGNVIGFLPFGFFLPILSRRLRNGAVVTALGFGLSLLVESIQLVFKVGCFDVDDLILNTLGVLLGYLSFWICNGIRRMIYEKKI</sequence>
<dbReference type="InterPro" id="IPR053150">
    <property type="entry name" value="Teicoplanin_resist-assoc"/>
</dbReference>
<dbReference type="Pfam" id="PF04892">
    <property type="entry name" value="VanZ"/>
    <property type="match status" value="1"/>
</dbReference>
<evidence type="ECO:0000313" key="4">
    <source>
        <dbReference type="Proteomes" id="UP000290106"/>
    </source>
</evidence>